<organism evidence="1 2">
    <name type="scientific">Marixanthomonas spongiae</name>
    <dbReference type="NCBI Taxonomy" id="2174845"/>
    <lineage>
        <taxon>Bacteria</taxon>
        <taxon>Pseudomonadati</taxon>
        <taxon>Bacteroidota</taxon>
        <taxon>Flavobacteriia</taxon>
        <taxon>Flavobacteriales</taxon>
        <taxon>Flavobacteriaceae</taxon>
        <taxon>Marixanthomonas</taxon>
    </lineage>
</organism>
<name>A0A2U0I816_9FLAO</name>
<keyword evidence="2" id="KW-1185">Reference proteome</keyword>
<gene>
    <name evidence="1" type="ORF">DDV96_01695</name>
</gene>
<dbReference type="Proteomes" id="UP000245962">
    <property type="component" value="Unassembled WGS sequence"/>
</dbReference>
<dbReference type="EMBL" id="QEHR01000001">
    <property type="protein sequence ID" value="PVW17251.1"/>
    <property type="molecule type" value="Genomic_DNA"/>
</dbReference>
<sequence>MFKKISILILILFINGSPLFAQKYKGYFESVVEFYTRDLDDYASNNSIKRLSQEDLKRIEGSPYVNKLFIPGNLYKKDSLIATQVPMRYNILSDQIELKDPKSNSPEPQAALLKNADLTVQIYDSNYRYRDDFISEKGVPGSYFEVVWEGKHNSLYKKMEVTYHPPFKAKTTFDNDRPAEFTQNETFYLVNNKGKFTELPTRKSALYKVLGDKKKEVKNYVKKNDLDTDKERDLARLIAYYNSLL</sequence>
<reference evidence="1 2" key="1">
    <citation type="submission" date="2018-04" db="EMBL/GenBank/DDBJ databases">
        <title>Marixanthomonas spongiae HN-E44 sp. nov., isolated from a marine sponge.</title>
        <authorList>
            <person name="Luo L."/>
            <person name="Zhuang L."/>
        </authorList>
    </citation>
    <scope>NUCLEOTIDE SEQUENCE [LARGE SCALE GENOMIC DNA]</scope>
    <source>
        <strain evidence="1 2">HN-E44</strain>
    </source>
</reference>
<proteinExistence type="predicted"/>
<protein>
    <submittedName>
        <fullName evidence="1">Uncharacterized protein</fullName>
    </submittedName>
</protein>
<dbReference type="AlphaFoldDB" id="A0A2U0I816"/>
<accession>A0A2U0I816</accession>
<evidence type="ECO:0000313" key="2">
    <source>
        <dbReference type="Proteomes" id="UP000245962"/>
    </source>
</evidence>
<evidence type="ECO:0000313" key="1">
    <source>
        <dbReference type="EMBL" id="PVW17251.1"/>
    </source>
</evidence>
<comment type="caution">
    <text evidence="1">The sequence shown here is derived from an EMBL/GenBank/DDBJ whole genome shotgun (WGS) entry which is preliminary data.</text>
</comment>